<evidence type="ECO:0000256" key="6">
    <source>
        <dbReference type="ARBA" id="ARBA00023239"/>
    </source>
</evidence>
<keyword evidence="6" id="KW-0456">Lyase</keyword>
<reference evidence="9" key="1">
    <citation type="submission" date="2022-02" db="EMBL/GenBank/DDBJ databases">
        <title>Qipengyuania spongiae sp. nov., isolated from marine sponge.</title>
        <authorList>
            <person name="Li Z."/>
            <person name="Zhang M."/>
        </authorList>
    </citation>
    <scope>NUCLEOTIDE SEQUENCE</scope>
    <source>
        <strain evidence="9">PHS-Z21</strain>
    </source>
</reference>
<dbReference type="PANTHER" id="PTHR11002">
    <property type="entry name" value="CARBONIC ANHYDRASE"/>
    <property type="match status" value="1"/>
</dbReference>
<dbReference type="Pfam" id="PF00484">
    <property type="entry name" value="Pro_CA"/>
    <property type="match status" value="1"/>
</dbReference>
<dbReference type="EMBL" id="CP092471">
    <property type="protein sequence ID" value="UVI39860.1"/>
    <property type="molecule type" value="Genomic_DNA"/>
</dbReference>
<comment type="cofactor">
    <cofactor evidence="1">
        <name>Zn(2+)</name>
        <dbReference type="ChEBI" id="CHEBI:29105"/>
    </cofactor>
</comment>
<evidence type="ECO:0000256" key="7">
    <source>
        <dbReference type="ARBA" id="ARBA00048348"/>
    </source>
</evidence>
<feature type="region of interest" description="Disordered" evidence="8">
    <location>
        <begin position="197"/>
        <end position="231"/>
    </location>
</feature>
<evidence type="ECO:0000256" key="1">
    <source>
        <dbReference type="ARBA" id="ARBA00001947"/>
    </source>
</evidence>
<dbReference type="EC" id="4.2.1.1" evidence="3"/>
<dbReference type="InterPro" id="IPR036874">
    <property type="entry name" value="Carbonic_anhydrase_sf"/>
</dbReference>
<name>A0ABY5T0C2_9SPHN</name>
<feature type="compositionally biased region" description="Pro residues" evidence="8">
    <location>
        <begin position="199"/>
        <end position="208"/>
    </location>
</feature>
<evidence type="ECO:0000313" key="10">
    <source>
        <dbReference type="Proteomes" id="UP001065265"/>
    </source>
</evidence>
<dbReference type="SMART" id="SM00947">
    <property type="entry name" value="Pro_CA"/>
    <property type="match status" value="1"/>
</dbReference>
<sequence>MKTIRELMLSNKAWSAEMRERKKDYFAQQTVGQNPEIMWIGGSDSRVAPHQITQTRPGELFIHRNLANLVYQDDENLLADLQHAVEDFRIEHIVVCGHYGCSGIGAAMRGDATGHMKSWLRSVREVYETYRSELDAVEDPLSRQNRLAELNVREQLLRLSELDVVRAAVGRGQELALHGWIYDVRNGRLAQLFELEPGNPTPDLPMPPKIISETPKENHEPAVFASELKDA</sequence>
<dbReference type="SUPFAM" id="SSF53056">
    <property type="entry name" value="beta-carbonic anhydrase, cab"/>
    <property type="match status" value="1"/>
</dbReference>
<evidence type="ECO:0000256" key="4">
    <source>
        <dbReference type="ARBA" id="ARBA00022723"/>
    </source>
</evidence>
<dbReference type="Gene3D" id="3.40.1050.10">
    <property type="entry name" value="Carbonic anhydrase"/>
    <property type="match status" value="1"/>
</dbReference>
<dbReference type="Proteomes" id="UP001065265">
    <property type="component" value="Chromosome"/>
</dbReference>
<keyword evidence="4" id="KW-0479">Metal-binding</keyword>
<dbReference type="PANTHER" id="PTHR11002:SF76">
    <property type="entry name" value="CARBONIC ANHYDRASE"/>
    <property type="match status" value="1"/>
</dbReference>
<organism evidence="9 10">
    <name type="scientific">Qipengyuania spongiae</name>
    <dbReference type="NCBI Taxonomy" id="2909673"/>
    <lineage>
        <taxon>Bacteria</taxon>
        <taxon>Pseudomonadati</taxon>
        <taxon>Pseudomonadota</taxon>
        <taxon>Alphaproteobacteria</taxon>
        <taxon>Sphingomonadales</taxon>
        <taxon>Erythrobacteraceae</taxon>
        <taxon>Qipengyuania</taxon>
    </lineage>
</organism>
<comment type="similarity">
    <text evidence="2">Belongs to the beta-class carbonic anhydrase family.</text>
</comment>
<dbReference type="RefSeq" id="WP_265559611.1">
    <property type="nucleotide sequence ID" value="NZ_CP092471.1"/>
</dbReference>
<dbReference type="InterPro" id="IPR001765">
    <property type="entry name" value="Carbonic_anhydrase"/>
</dbReference>
<evidence type="ECO:0000256" key="2">
    <source>
        <dbReference type="ARBA" id="ARBA00006217"/>
    </source>
</evidence>
<evidence type="ECO:0000313" key="9">
    <source>
        <dbReference type="EMBL" id="UVI39860.1"/>
    </source>
</evidence>
<keyword evidence="10" id="KW-1185">Reference proteome</keyword>
<protein>
    <recommendedName>
        <fullName evidence="3">carbonic anhydrase</fullName>
        <ecNumber evidence="3">4.2.1.1</ecNumber>
    </recommendedName>
</protein>
<evidence type="ECO:0000256" key="8">
    <source>
        <dbReference type="SAM" id="MobiDB-lite"/>
    </source>
</evidence>
<evidence type="ECO:0000256" key="5">
    <source>
        <dbReference type="ARBA" id="ARBA00022833"/>
    </source>
</evidence>
<dbReference type="CDD" id="cd00883">
    <property type="entry name" value="beta_CA_cladeA"/>
    <property type="match status" value="1"/>
</dbReference>
<accession>A0ABY5T0C2</accession>
<proteinExistence type="inferred from homology"/>
<comment type="catalytic activity">
    <reaction evidence="7">
        <text>hydrogencarbonate + H(+) = CO2 + H2O</text>
        <dbReference type="Rhea" id="RHEA:10748"/>
        <dbReference type="ChEBI" id="CHEBI:15377"/>
        <dbReference type="ChEBI" id="CHEBI:15378"/>
        <dbReference type="ChEBI" id="CHEBI:16526"/>
        <dbReference type="ChEBI" id="CHEBI:17544"/>
        <dbReference type="EC" id="4.2.1.1"/>
    </reaction>
</comment>
<gene>
    <name evidence="9" type="ORF">L1F33_02540</name>
</gene>
<keyword evidence="5" id="KW-0862">Zinc</keyword>
<evidence type="ECO:0000256" key="3">
    <source>
        <dbReference type="ARBA" id="ARBA00012925"/>
    </source>
</evidence>